<proteinExistence type="predicted"/>
<dbReference type="KEGG" id="psl:Psta_1450"/>
<evidence type="ECO:0000256" key="1">
    <source>
        <dbReference type="SAM" id="Phobius"/>
    </source>
</evidence>
<sequence precursor="true">MSSLRRAGWGLAVLLTIFAFVWGRYAANPAAIATPDAAILEQLKSASGDAVPALLTRIASLQNERGGCQAMIVQSAPEGAPMVVAGVEEDDGDEEATHWPLPFASVAEKLEQPVLEPVSFHGTNAGLNYRFLLVPLEETGRRHLLLTAATEPPSWLSLHRLMYLVALCLAIGLLFGTDRER</sequence>
<keyword evidence="1" id="KW-0472">Membrane</keyword>
<dbReference type="EMBL" id="CP001848">
    <property type="protein sequence ID" value="ADB16125.1"/>
    <property type="molecule type" value="Genomic_DNA"/>
</dbReference>
<name>D2QX21_PIRSD</name>
<keyword evidence="3" id="KW-1185">Reference proteome</keyword>
<feature type="transmembrane region" description="Helical" evidence="1">
    <location>
        <begin position="161"/>
        <end position="177"/>
    </location>
</feature>
<protein>
    <submittedName>
        <fullName evidence="2">Uncharacterized protein</fullName>
    </submittedName>
</protein>
<organism evidence="2 3">
    <name type="scientific">Pirellula staleyi (strain ATCC 27377 / DSM 6068 / ICPB 4128)</name>
    <name type="common">Pirella staleyi</name>
    <dbReference type="NCBI Taxonomy" id="530564"/>
    <lineage>
        <taxon>Bacteria</taxon>
        <taxon>Pseudomonadati</taxon>
        <taxon>Planctomycetota</taxon>
        <taxon>Planctomycetia</taxon>
        <taxon>Pirellulales</taxon>
        <taxon>Pirellulaceae</taxon>
        <taxon>Pirellula</taxon>
    </lineage>
</organism>
<evidence type="ECO:0000313" key="2">
    <source>
        <dbReference type="EMBL" id="ADB16125.1"/>
    </source>
</evidence>
<dbReference type="AlphaFoldDB" id="D2QX21"/>
<dbReference type="HOGENOM" id="CLU_1487739_0_0_0"/>
<reference evidence="2 3" key="1">
    <citation type="journal article" date="2009" name="Stand. Genomic Sci.">
        <title>Complete genome sequence of Pirellula staleyi type strain (ATCC 27377).</title>
        <authorList>
            <person name="Clum A."/>
            <person name="Tindall B.J."/>
            <person name="Sikorski J."/>
            <person name="Ivanova N."/>
            <person name="Mavrommatis K."/>
            <person name="Lucas S."/>
            <person name="Glavina del Rio T."/>
            <person name="Nolan M."/>
            <person name="Chen F."/>
            <person name="Tice H."/>
            <person name="Pitluck S."/>
            <person name="Cheng J.F."/>
            <person name="Chertkov O."/>
            <person name="Brettin T."/>
            <person name="Han C."/>
            <person name="Detter J.C."/>
            <person name="Kuske C."/>
            <person name="Bruce D."/>
            <person name="Goodwin L."/>
            <person name="Ovchinikova G."/>
            <person name="Pati A."/>
            <person name="Mikhailova N."/>
            <person name="Chen A."/>
            <person name="Palaniappan K."/>
            <person name="Land M."/>
            <person name="Hauser L."/>
            <person name="Chang Y.J."/>
            <person name="Jeffries C.D."/>
            <person name="Chain P."/>
            <person name="Rohde M."/>
            <person name="Goker M."/>
            <person name="Bristow J."/>
            <person name="Eisen J.A."/>
            <person name="Markowitz V."/>
            <person name="Hugenholtz P."/>
            <person name="Kyrpides N.C."/>
            <person name="Klenk H.P."/>
            <person name="Lapidus A."/>
        </authorList>
    </citation>
    <scope>NUCLEOTIDE SEQUENCE [LARGE SCALE GENOMIC DNA]</scope>
    <source>
        <strain evidence="3">ATCC 27377 / DSM 6068 / ICPB 4128</strain>
    </source>
</reference>
<keyword evidence="1" id="KW-0812">Transmembrane</keyword>
<keyword evidence="1" id="KW-1133">Transmembrane helix</keyword>
<accession>D2QX21</accession>
<gene>
    <name evidence="2" type="ordered locus">Psta_1450</name>
</gene>
<evidence type="ECO:0000313" key="3">
    <source>
        <dbReference type="Proteomes" id="UP000001887"/>
    </source>
</evidence>
<dbReference type="Proteomes" id="UP000001887">
    <property type="component" value="Chromosome"/>
</dbReference>